<dbReference type="InterPro" id="IPR048386">
    <property type="entry name" value="Med15_C"/>
</dbReference>
<evidence type="ECO:0000259" key="1">
    <source>
        <dbReference type="Pfam" id="PF21539"/>
    </source>
</evidence>
<dbReference type="Proteomes" id="UP001165289">
    <property type="component" value="Unassembled WGS sequence"/>
</dbReference>
<sequence>MYTHPRQPQYDLESNRQMMSIGSMQGMPPDASYHQPRGSMMLGQQGSYAHYSGNHHYPNQNFNRPYRPAQSIHPAGGMGTVMPSKAVMGMGSGRVNPNHMTGFNPAMTNQSYGMNGHYAPHPHQLTQTPQNIMSAQGMGNISMGQSTMMQSYHGSQQGMSSGHAGNSYMLRNSMYPPPGQMSLTQSMGYPTHPQQHPRLSMPGISHVVPKPPLDGLRMNVNTQLQGIKIEDQHPMMGSVLASSGPSHPPIGMSHDTHQPPSNTQLYQQYPNIPSVPNPLPEENDLVKRSKEIVSTFETYRAQNKEQDNEYVKKINSFLPLLKPKQEGLREIIQECEHLWKQILQLTLTDTSINTTSLNFFSDSKFPDNRLPADFTLDIPINRTEYFLKFEIERLDPRIFSVDIISTSNSVCFNLKLECNLKREGLPVVPPLIVKIPADYPRSSPESDLTEHYDSTPFLRQVKKSFVEEMVSVAGEYTVSHLLTCWERVVRNVCLTM</sequence>
<protein>
    <submittedName>
        <fullName evidence="2">Mediator of RNA polymerase II transcription subunit 15</fullName>
    </submittedName>
</protein>
<comment type="caution">
    <text evidence="2">The sequence shown here is derived from an EMBL/GenBank/DDBJ whole genome shotgun (WGS) entry which is preliminary data.</text>
</comment>
<keyword evidence="3" id="KW-1185">Reference proteome</keyword>
<gene>
    <name evidence="2" type="ORF">LOD99_5145</name>
</gene>
<reference evidence="2 3" key="1">
    <citation type="journal article" date="2023" name="BMC Biol.">
        <title>The compact genome of the sponge Oopsacas minuta (Hexactinellida) is lacking key metazoan core genes.</title>
        <authorList>
            <person name="Santini S."/>
            <person name="Schenkelaars Q."/>
            <person name="Jourda C."/>
            <person name="Duchesne M."/>
            <person name="Belahbib H."/>
            <person name="Rocher C."/>
            <person name="Selva M."/>
            <person name="Riesgo A."/>
            <person name="Vervoort M."/>
            <person name="Leys S.P."/>
            <person name="Kodjabachian L."/>
            <person name="Le Bivic A."/>
            <person name="Borchiellini C."/>
            <person name="Claverie J.M."/>
            <person name="Renard E."/>
        </authorList>
    </citation>
    <scope>NUCLEOTIDE SEQUENCE [LARGE SCALE GENOMIC DNA]</scope>
    <source>
        <strain evidence="2">SPO-2</strain>
    </source>
</reference>
<feature type="domain" description="ARC105/Med15 mediator subunit C-terminal" evidence="1">
    <location>
        <begin position="388"/>
        <end position="490"/>
    </location>
</feature>
<dbReference type="Pfam" id="PF21539">
    <property type="entry name" value="Med15_C"/>
    <property type="match status" value="1"/>
</dbReference>
<evidence type="ECO:0000313" key="2">
    <source>
        <dbReference type="EMBL" id="KAI6651537.1"/>
    </source>
</evidence>
<dbReference type="EMBL" id="JAKMXF010000303">
    <property type="protein sequence ID" value="KAI6651537.1"/>
    <property type="molecule type" value="Genomic_DNA"/>
</dbReference>
<dbReference type="AlphaFoldDB" id="A0AAV7JS35"/>
<name>A0AAV7JS35_9METZ</name>
<evidence type="ECO:0000313" key="3">
    <source>
        <dbReference type="Proteomes" id="UP001165289"/>
    </source>
</evidence>
<accession>A0AAV7JS35</accession>
<proteinExistence type="predicted"/>
<organism evidence="2 3">
    <name type="scientific">Oopsacas minuta</name>
    <dbReference type="NCBI Taxonomy" id="111878"/>
    <lineage>
        <taxon>Eukaryota</taxon>
        <taxon>Metazoa</taxon>
        <taxon>Porifera</taxon>
        <taxon>Hexactinellida</taxon>
        <taxon>Hexasterophora</taxon>
        <taxon>Lyssacinosida</taxon>
        <taxon>Leucopsacidae</taxon>
        <taxon>Oopsacas</taxon>
    </lineage>
</organism>